<reference evidence="2 3" key="1">
    <citation type="submission" date="2017-06" db="EMBL/GenBank/DDBJ databases">
        <authorList>
            <person name="Kim H.J."/>
            <person name="Triplett B.A."/>
        </authorList>
    </citation>
    <scope>NUCLEOTIDE SEQUENCE [LARGE SCALE GENOMIC DNA]</scope>
    <source>
        <strain evidence="2 3">CGMCC 4.2132</strain>
    </source>
</reference>
<dbReference type="Proteomes" id="UP000198282">
    <property type="component" value="Unassembled WGS sequence"/>
</dbReference>
<evidence type="ECO:0000256" key="1">
    <source>
        <dbReference type="SAM" id="Phobius"/>
    </source>
</evidence>
<feature type="transmembrane region" description="Helical" evidence="1">
    <location>
        <begin position="83"/>
        <end position="106"/>
    </location>
</feature>
<proteinExistence type="predicted"/>
<keyword evidence="3" id="KW-1185">Reference proteome</keyword>
<feature type="transmembrane region" description="Helical" evidence="1">
    <location>
        <begin position="121"/>
        <end position="142"/>
    </location>
</feature>
<keyword evidence="1" id="KW-0812">Transmembrane</keyword>
<name>A0A239H3I5_9ACTN</name>
<keyword evidence="1" id="KW-1133">Transmembrane helix</keyword>
<evidence type="ECO:0000313" key="2">
    <source>
        <dbReference type="EMBL" id="SNS75588.1"/>
    </source>
</evidence>
<gene>
    <name evidence="2" type="ORF">SAMN05216276_101564</name>
</gene>
<protein>
    <submittedName>
        <fullName evidence="2">Uncharacterized protein</fullName>
    </submittedName>
</protein>
<feature type="transmembrane region" description="Helical" evidence="1">
    <location>
        <begin position="36"/>
        <end position="56"/>
    </location>
</feature>
<sequence length="147" mass="15618">MPPGPFKLLIGVLLLSVAIRGLKWISGVDPYVRGPFDWAALVTSGLGMALALTVAVEGFRKARRHEYDEPAPGEASDGPRNRLLMSSGAMLVVMAATLSSIFSLLASTDGGDPYTTGPLDWASWASMGLIFVSIFALIAWIAHKGLM</sequence>
<evidence type="ECO:0000313" key="3">
    <source>
        <dbReference type="Proteomes" id="UP000198282"/>
    </source>
</evidence>
<accession>A0A239H3I5</accession>
<keyword evidence="1" id="KW-0472">Membrane</keyword>
<organism evidence="2 3">
    <name type="scientific">Streptosporangium subroseum</name>
    <dbReference type="NCBI Taxonomy" id="106412"/>
    <lineage>
        <taxon>Bacteria</taxon>
        <taxon>Bacillati</taxon>
        <taxon>Actinomycetota</taxon>
        <taxon>Actinomycetes</taxon>
        <taxon>Streptosporangiales</taxon>
        <taxon>Streptosporangiaceae</taxon>
        <taxon>Streptosporangium</taxon>
    </lineage>
</organism>
<dbReference type="EMBL" id="FZOD01000015">
    <property type="protein sequence ID" value="SNS75588.1"/>
    <property type="molecule type" value="Genomic_DNA"/>
</dbReference>
<dbReference type="AlphaFoldDB" id="A0A239H3I5"/>